<dbReference type="RefSeq" id="XP_044554337.1">
    <property type="nucleotide sequence ID" value="XM_044688489.1"/>
</dbReference>
<evidence type="ECO:0000256" key="11">
    <source>
        <dbReference type="PIRNR" id="PIRNR015919"/>
    </source>
</evidence>
<gene>
    <name evidence="16" type="ORF">C9374_012695</name>
</gene>
<feature type="region of interest" description="Disordered" evidence="14">
    <location>
        <begin position="1"/>
        <end position="21"/>
    </location>
</feature>
<dbReference type="Pfam" id="PF07975">
    <property type="entry name" value="C1_4"/>
    <property type="match status" value="1"/>
</dbReference>
<sequence length="451" mass="50772">MIQPHEVPSASSSSQPHDADVMVDEDHDNENELTTYNAHKNDANTYRWEQRYDTGGVDALEEQPIGDFMNRIMLEKELSKRERVVKRHQLMYWNAGASAGKALPQEKTIIKKGIIRFLYLVIDCSNGIMLPSNHDEKTSRAQSVISTAKEFIKEYFDQNPLSQLGLITTKNGVAKVLKELTGNVKLLIAELKKLFDDANRHSSSHPTRSFGGDPSLQNVLTLSYDSLHQIPNYGSKEVVIIYCSLSTCDPDNIFDTMKLLRDKNIRASVISLDAEVYICKQIAKQTQGTYNVPLDDESFKEMLMAHAAPPPTTTTYAQKIVAPPAMRMGFPQRRAHTLYSMCLCHKKITPGGYICPRCKSKYCDLPVECATCGLMLVSSPHLARSYHHLFPVQQFVDYEKKEGDQLFCYGCQKHLSTEAHIAVQCPSCTHIFCVECDAFIHESLHNCPGCN</sequence>
<evidence type="ECO:0000256" key="5">
    <source>
        <dbReference type="ARBA" id="ARBA00022771"/>
    </source>
</evidence>
<dbReference type="GO" id="GO:0000439">
    <property type="term" value="C:transcription factor TFIIH core complex"/>
    <property type="evidence" value="ECO:0007669"/>
    <property type="project" value="InterPro"/>
</dbReference>
<dbReference type="FunFam" id="3.40.50.410:FF:000015">
    <property type="entry name" value="General transcription factor IIH subunit 2"/>
    <property type="match status" value="1"/>
</dbReference>
<dbReference type="GO" id="GO:0005675">
    <property type="term" value="C:transcription factor TFIIH holo complex"/>
    <property type="evidence" value="ECO:0007669"/>
    <property type="project" value="UniProtKB-UniRule"/>
</dbReference>
<evidence type="ECO:0000313" key="17">
    <source>
        <dbReference type="Proteomes" id="UP000816034"/>
    </source>
</evidence>
<evidence type="ECO:0000256" key="9">
    <source>
        <dbReference type="ARBA" id="ARBA00023204"/>
    </source>
</evidence>
<evidence type="ECO:0000256" key="4">
    <source>
        <dbReference type="ARBA" id="ARBA00022763"/>
    </source>
</evidence>
<evidence type="ECO:0000256" key="3">
    <source>
        <dbReference type="ARBA" id="ARBA00022723"/>
    </source>
</evidence>
<evidence type="ECO:0000256" key="12">
    <source>
        <dbReference type="PIRSR" id="PIRSR015919-1"/>
    </source>
</evidence>
<keyword evidence="5 13" id="KW-0863">Zinc-finger</keyword>
<dbReference type="GeneID" id="68105149"/>
<keyword evidence="8 11" id="KW-0804">Transcription</keyword>
<dbReference type="GO" id="GO:0006289">
    <property type="term" value="P:nucleotide-excision repair"/>
    <property type="evidence" value="ECO:0007669"/>
    <property type="project" value="UniProtKB-UniRule"/>
</dbReference>
<name>A0AA88H092_NAELO</name>
<dbReference type="EMBL" id="PYSW02000005">
    <property type="protein sequence ID" value="KAG2392443.1"/>
    <property type="molecule type" value="Genomic_DNA"/>
</dbReference>
<evidence type="ECO:0000256" key="7">
    <source>
        <dbReference type="ARBA" id="ARBA00023015"/>
    </source>
</evidence>
<dbReference type="SUPFAM" id="SSF53300">
    <property type="entry name" value="vWA-like"/>
    <property type="match status" value="1"/>
</dbReference>
<dbReference type="PIRSF" id="PIRSF015919">
    <property type="entry name" value="TFIIH_SSL1"/>
    <property type="match status" value="1"/>
</dbReference>
<dbReference type="GO" id="GO:0006357">
    <property type="term" value="P:regulation of transcription by RNA polymerase II"/>
    <property type="evidence" value="ECO:0007669"/>
    <property type="project" value="TreeGrafter"/>
</dbReference>
<dbReference type="SMART" id="SM01047">
    <property type="entry name" value="C1_4"/>
    <property type="match status" value="1"/>
</dbReference>
<reference evidence="16 17" key="1">
    <citation type="journal article" date="2018" name="BMC Genomics">
        <title>The genome of Naegleria lovaniensis, the basis for a comparative approach to unravel pathogenicity factors of the human pathogenic amoeba N. fowleri.</title>
        <authorList>
            <person name="Liechti N."/>
            <person name="Schurch N."/>
            <person name="Bruggmann R."/>
            <person name="Wittwer M."/>
        </authorList>
    </citation>
    <scope>NUCLEOTIDE SEQUENCE [LARGE SCALE GENOMIC DNA]</scope>
    <source>
        <strain evidence="16 17">ATCC 30569</strain>
    </source>
</reference>
<comment type="caution">
    <text evidence="16">The sequence shown here is derived from an EMBL/GenBank/DDBJ whole genome shotgun (WGS) entry which is preliminary data.</text>
</comment>
<dbReference type="InterPro" id="IPR001841">
    <property type="entry name" value="Znf_RING"/>
</dbReference>
<dbReference type="PROSITE" id="PS50089">
    <property type="entry name" value="ZF_RING_2"/>
    <property type="match status" value="1"/>
</dbReference>
<evidence type="ECO:0000256" key="14">
    <source>
        <dbReference type="SAM" id="MobiDB-lite"/>
    </source>
</evidence>
<dbReference type="InterPro" id="IPR013083">
    <property type="entry name" value="Znf_RING/FYVE/PHD"/>
</dbReference>
<dbReference type="PANTHER" id="PTHR12695:SF2">
    <property type="entry name" value="GENERAL TRANSCRIPTION FACTOR IIH SUBUNIT 2-RELATED"/>
    <property type="match status" value="1"/>
</dbReference>
<dbReference type="SUPFAM" id="SSF57889">
    <property type="entry name" value="Cysteine-rich domain"/>
    <property type="match status" value="1"/>
</dbReference>
<dbReference type="Gene3D" id="3.40.50.410">
    <property type="entry name" value="von Willebrand factor, type A domain"/>
    <property type="match status" value="1"/>
</dbReference>
<dbReference type="InterPro" id="IPR004595">
    <property type="entry name" value="TFIIH_C1-like_dom"/>
</dbReference>
<evidence type="ECO:0000256" key="2">
    <source>
        <dbReference type="ARBA" id="ARBA00006092"/>
    </source>
</evidence>
<evidence type="ECO:0000259" key="15">
    <source>
        <dbReference type="PROSITE" id="PS50089"/>
    </source>
</evidence>
<comment type="similarity">
    <text evidence="2 11">Belongs to the GTF2H2 family.</text>
</comment>
<protein>
    <recommendedName>
        <fullName evidence="11">General transcription factor IIH subunit</fullName>
    </recommendedName>
</protein>
<dbReference type="InterPro" id="IPR046349">
    <property type="entry name" value="C1-like_sf"/>
</dbReference>
<keyword evidence="4" id="KW-0227">DNA damage</keyword>
<evidence type="ECO:0000313" key="16">
    <source>
        <dbReference type="EMBL" id="KAG2392443.1"/>
    </source>
</evidence>
<evidence type="ECO:0000256" key="8">
    <source>
        <dbReference type="ARBA" id="ARBA00023163"/>
    </source>
</evidence>
<feature type="domain" description="RING-type" evidence="15">
    <location>
        <begin position="408"/>
        <end position="451"/>
    </location>
</feature>
<evidence type="ECO:0000256" key="6">
    <source>
        <dbReference type="ARBA" id="ARBA00022833"/>
    </source>
</evidence>
<dbReference type="AlphaFoldDB" id="A0AA88H092"/>
<keyword evidence="6 11" id="KW-0862">Zinc</keyword>
<organism evidence="16 17">
    <name type="scientific">Naegleria lovaniensis</name>
    <name type="common">Amoeba</name>
    <dbReference type="NCBI Taxonomy" id="51637"/>
    <lineage>
        <taxon>Eukaryota</taxon>
        <taxon>Discoba</taxon>
        <taxon>Heterolobosea</taxon>
        <taxon>Tetramitia</taxon>
        <taxon>Eutetramitia</taxon>
        <taxon>Vahlkampfiidae</taxon>
        <taxon>Naegleria</taxon>
    </lineage>
</organism>
<keyword evidence="3 11" id="KW-0479">Metal-binding</keyword>
<dbReference type="PANTHER" id="PTHR12695">
    <property type="entry name" value="GENERAL TRANSCRIPTION FACTOR IIH SUBUNIT 2"/>
    <property type="match status" value="1"/>
</dbReference>
<dbReference type="Pfam" id="PF04056">
    <property type="entry name" value="Ssl1"/>
    <property type="match status" value="1"/>
</dbReference>
<feature type="zinc finger region" description="C4-type" evidence="12">
    <location>
        <begin position="355"/>
        <end position="372"/>
    </location>
</feature>
<keyword evidence="9" id="KW-0234">DNA repair</keyword>
<evidence type="ECO:0000256" key="10">
    <source>
        <dbReference type="ARBA" id="ARBA00023242"/>
    </source>
</evidence>
<dbReference type="InterPro" id="IPR012170">
    <property type="entry name" value="TFIIH_SSL1/p44"/>
</dbReference>
<dbReference type="InterPro" id="IPR036465">
    <property type="entry name" value="vWFA_dom_sf"/>
</dbReference>
<dbReference type="Proteomes" id="UP000816034">
    <property type="component" value="Unassembled WGS sequence"/>
</dbReference>
<evidence type="ECO:0000256" key="13">
    <source>
        <dbReference type="PROSITE-ProRule" id="PRU00175"/>
    </source>
</evidence>
<evidence type="ECO:0000256" key="1">
    <source>
        <dbReference type="ARBA" id="ARBA00004123"/>
    </source>
</evidence>
<keyword evidence="10 11" id="KW-0539">Nucleus</keyword>
<proteinExistence type="inferred from homology"/>
<keyword evidence="17" id="KW-1185">Reference proteome</keyword>
<accession>A0AA88H092</accession>
<dbReference type="GO" id="GO:0006351">
    <property type="term" value="P:DNA-templated transcription"/>
    <property type="evidence" value="ECO:0007669"/>
    <property type="project" value="InterPro"/>
</dbReference>
<comment type="subcellular location">
    <subcellularLocation>
        <location evidence="1 11">Nucleus</location>
    </subcellularLocation>
</comment>
<keyword evidence="7 11" id="KW-0805">Transcription regulation</keyword>
<dbReference type="NCBIfam" id="TIGR00622">
    <property type="entry name" value="ssl1"/>
    <property type="match status" value="1"/>
</dbReference>
<dbReference type="GO" id="GO:0008270">
    <property type="term" value="F:zinc ion binding"/>
    <property type="evidence" value="ECO:0007669"/>
    <property type="project" value="UniProtKB-UniRule"/>
</dbReference>
<dbReference type="InterPro" id="IPR007198">
    <property type="entry name" value="Ssl1-like"/>
</dbReference>
<dbReference type="Gene3D" id="3.30.40.10">
    <property type="entry name" value="Zinc/RING finger domain, C3HC4 (zinc finger)"/>
    <property type="match status" value="1"/>
</dbReference>